<proteinExistence type="predicted"/>
<dbReference type="AlphaFoldDB" id="A0A1I1REZ6"/>
<dbReference type="Proteomes" id="UP000198598">
    <property type="component" value="Unassembled WGS sequence"/>
</dbReference>
<dbReference type="EMBL" id="FOLQ01000004">
    <property type="protein sequence ID" value="SFD32875.1"/>
    <property type="molecule type" value="Genomic_DNA"/>
</dbReference>
<dbReference type="STRING" id="662367.SAMN05216167_104373"/>
<feature type="domain" description="DUF4440" evidence="1">
    <location>
        <begin position="14"/>
        <end position="129"/>
    </location>
</feature>
<name>A0A1I1REZ6_9BACT</name>
<dbReference type="Gene3D" id="3.10.450.50">
    <property type="match status" value="1"/>
</dbReference>
<evidence type="ECO:0000313" key="2">
    <source>
        <dbReference type="EMBL" id="SFD32875.1"/>
    </source>
</evidence>
<dbReference type="OrthoDB" id="2887901at2"/>
<dbReference type="Pfam" id="PF14534">
    <property type="entry name" value="DUF4440"/>
    <property type="match status" value="1"/>
</dbReference>
<dbReference type="SUPFAM" id="SSF54427">
    <property type="entry name" value="NTF2-like"/>
    <property type="match status" value="1"/>
</dbReference>
<organism evidence="2 3">
    <name type="scientific">Spirosoma endophyticum</name>
    <dbReference type="NCBI Taxonomy" id="662367"/>
    <lineage>
        <taxon>Bacteria</taxon>
        <taxon>Pseudomonadati</taxon>
        <taxon>Bacteroidota</taxon>
        <taxon>Cytophagia</taxon>
        <taxon>Cytophagales</taxon>
        <taxon>Cytophagaceae</taxon>
        <taxon>Spirosoma</taxon>
    </lineage>
</organism>
<dbReference type="NCBIfam" id="TIGR02246">
    <property type="entry name" value="SgcJ/EcaC family oxidoreductase"/>
    <property type="match status" value="1"/>
</dbReference>
<dbReference type="InterPro" id="IPR027843">
    <property type="entry name" value="DUF4440"/>
</dbReference>
<keyword evidence="3" id="KW-1185">Reference proteome</keyword>
<gene>
    <name evidence="2" type="ORF">SAMN05216167_104373</name>
</gene>
<sequence>MKTDVILDQDEVAIQQIFSQLATAWNTGDAVAFGQCLTKDCDYVTFTGQHIKGRQENQQIHHDLFNSWALKGSILHAGSEPPTIAFLSDAIALIHSTGTIQLRFQKKPPIDRLSIQTTVLIKTGDGWKVRAFHNCRVQKPGLFQRLLMAFKSK</sequence>
<accession>A0A1I1REZ6</accession>
<dbReference type="InterPro" id="IPR032710">
    <property type="entry name" value="NTF2-like_dom_sf"/>
</dbReference>
<evidence type="ECO:0000259" key="1">
    <source>
        <dbReference type="Pfam" id="PF14534"/>
    </source>
</evidence>
<reference evidence="2 3" key="1">
    <citation type="submission" date="2016-10" db="EMBL/GenBank/DDBJ databases">
        <authorList>
            <person name="de Groot N.N."/>
        </authorList>
    </citation>
    <scope>NUCLEOTIDE SEQUENCE [LARGE SCALE GENOMIC DNA]</scope>
    <source>
        <strain evidence="2 3">DSM 26130</strain>
    </source>
</reference>
<protein>
    <recommendedName>
        <fullName evidence="1">DUF4440 domain-containing protein</fullName>
    </recommendedName>
</protein>
<evidence type="ECO:0000313" key="3">
    <source>
        <dbReference type="Proteomes" id="UP000198598"/>
    </source>
</evidence>
<dbReference type="RefSeq" id="WP_093826972.1">
    <property type="nucleotide sequence ID" value="NZ_FOLQ01000004.1"/>
</dbReference>
<dbReference type="InterPro" id="IPR011944">
    <property type="entry name" value="Steroid_delta5-4_isomerase"/>
</dbReference>